<keyword evidence="4" id="KW-1185">Reference proteome</keyword>
<dbReference type="InterPro" id="IPR024311">
    <property type="entry name" value="Lipocalin-like"/>
</dbReference>
<dbReference type="PROSITE" id="PS51257">
    <property type="entry name" value="PROKAR_LIPOPROTEIN"/>
    <property type="match status" value="1"/>
</dbReference>
<evidence type="ECO:0000313" key="3">
    <source>
        <dbReference type="EMBL" id="AVR45878.1"/>
    </source>
</evidence>
<name>A0A2R3Z6L6_9FLAO</name>
<proteinExistence type="predicted"/>
<dbReference type="EMBL" id="CP028136">
    <property type="protein sequence ID" value="AVR45878.1"/>
    <property type="molecule type" value="Genomic_DNA"/>
</dbReference>
<gene>
    <name evidence="3" type="ORF">C7S20_11790</name>
</gene>
<dbReference type="OrthoDB" id="1442355at2"/>
<dbReference type="KEGG" id="grs:C7S20_11790"/>
<keyword evidence="1" id="KW-0732">Signal</keyword>
<organism evidence="3 4">
    <name type="scientific">Christiangramia fulva</name>
    <dbReference type="NCBI Taxonomy" id="2126553"/>
    <lineage>
        <taxon>Bacteria</taxon>
        <taxon>Pseudomonadati</taxon>
        <taxon>Bacteroidota</taxon>
        <taxon>Flavobacteriia</taxon>
        <taxon>Flavobacteriales</taxon>
        <taxon>Flavobacteriaceae</taxon>
        <taxon>Christiangramia</taxon>
    </lineage>
</organism>
<evidence type="ECO:0000256" key="1">
    <source>
        <dbReference type="SAM" id="SignalP"/>
    </source>
</evidence>
<dbReference type="InterPro" id="IPR012674">
    <property type="entry name" value="Calycin"/>
</dbReference>
<evidence type="ECO:0000313" key="4">
    <source>
        <dbReference type="Proteomes" id="UP000241507"/>
    </source>
</evidence>
<evidence type="ECO:0000259" key="2">
    <source>
        <dbReference type="Pfam" id="PF13648"/>
    </source>
</evidence>
<feature type="chain" id="PRO_5015315467" description="Lipocalin-like domain-containing protein" evidence="1">
    <location>
        <begin position="19"/>
        <end position="131"/>
    </location>
</feature>
<dbReference type="AlphaFoldDB" id="A0A2R3Z6L6"/>
<dbReference type="SUPFAM" id="SSF50814">
    <property type="entry name" value="Lipocalins"/>
    <property type="match status" value="1"/>
</dbReference>
<sequence>MKKILIMMLSVVALTACSKDDNNNDTGEEKILGTWFLVEAHNAPGIEINDCTTQSNITFNADNTAISEFHAYSDNNCVSSTDNTTWSKTETKYTFNIPTFGPATGTVTFNGSKFTFVPDVSPTTSIVFEKR</sequence>
<dbReference type="Proteomes" id="UP000241507">
    <property type="component" value="Chromosome"/>
</dbReference>
<feature type="domain" description="Lipocalin-like" evidence="2">
    <location>
        <begin position="31"/>
        <end position="115"/>
    </location>
</feature>
<accession>A0A2R3Z6L6</accession>
<feature type="signal peptide" evidence="1">
    <location>
        <begin position="1"/>
        <end position="18"/>
    </location>
</feature>
<reference evidence="4" key="1">
    <citation type="submission" date="2018-03" db="EMBL/GenBank/DDBJ databases">
        <title>Gramella fulva sp. nov., isolated from a dry surface of tidal flat.</title>
        <authorList>
            <person name="Hwang S.H."/>
            <person name="Hwang W.M."/>
            <person name="Kang K."/>
            <person name="Ahn T.-Y."/>
        </authorList>
    </citation>
    <scope>NUCLEOTIDE SEQUENCE [LARGE SCALE GENOMIC DNA]</scope>
    <source>
        <strain evidence="4">SH35</strain>
    </source>
</reference>
<protein>
    <recommendedName>
        <fullName evidence="2">Lipocalin-like domain-containing protein</fullName>
    </recommendedName>
</protein>
<dbReference type="RefSeq" id="WP_107012653.1">
    <property type="nucleotide sequence ID" value="NZ_CP028136.1"/>
</dbReference>
<dbReference type="Pfam" id="PF13648">
    <property type="entry name" value="Lipocalin_4"/>
    <property type="match status" value="1"/>
</dbReference>